<dbReference type="EMBL" id="SAEB01000012">
    <property type="protein sequence ID" value="RVD80436.1"/>
    <property type="molecule type" value="Genomic_DNA"/>
</dbReference>
<sequence length="72" mass="8204">MTGWALIHVTSSCSSLHRDYDVTRPAVWALESTHTLTRSTDIIDHPAIRIENLGHRRTTIPYKISNYPFLGI</sequence>
<dbReference type="RefSeq" id="XP_067485980.1">
    <property type="nucleotide sequence ID" value="XM_067638052.1"/>
</dbReference>
<name>A0A436ZNK6_ARTFL</name>
<dbReference type="AlphaFoldDB" id="A0A436ZNK6"/>
<keyword evidence="2" id="KW-1185">Reference proteome</keyword>
<evidence type="ECO:0000313" key="2">
    <source>
        <dbReference type="Proteomes" id="UP000283090"/>
    </source>
</evidence>
<evidence type="ECO:0000313" key="1">
    <source>
        <dbReference type="EMBL" id="RVD80436.1"/>
    </source>
</evidence>
<proteinExistence type="predicted"/>
<comment type="caution">
    <text evidence="1">The sequence shown here is derived from an EMBL/GenBank/DDBJ whole genome shotgun (WGS) entry which is preliminary data.</text>
</comment>
<reference evidence="1 2" key="1">
    <citation type="submission" date="2019-01" db="EMBL/GenBank/DDBJ databases">
        <title>Intercellular communication is required for trap formation in the nematode-trapping fungus Duddingtonia flagrans.</title>
        <authorList>
            <person name="Youssar L."/>
            <person name="Wernet V."/>
            <person name="Hensel N."/>
            <person name="Hildebrandt H.-G."/>
            <person name="Fischer R."/>
        </authorList>
    </citation>
    <scope>NUCLEOTIDE SEQUENCE [LARGE SCALE GENOMIC DNA]</scope>
    <source>
        <strain evidence="1 2">CBS H-5679</strain>
    </source>
</reference>
<accession>A0A436ZNK6</accession>
<dbReference type="GeneID" id="93590644"/>
<dbReference type="VEuPathDB" id="FungiDB:DFL_008333"/>
<organism evidence="1 2">
    <name type="scientific">Arthrobotrys flagrans</name>
    <name type="common">Nematode-trapping fungus</name>
    <name type="synonym">Trichothecium flagrans</name>
    <dbReference type="NCBI Taxonomy" id="97331"/>
    <lineage>
        <taxon>Eukaryota</taxon>
        <taxon>Fungi</taxon>
        <taxon>Dikarya</taxon>
        <taxon>Ascomycota</taxon>
        <taxon>Pezizomycotina</taxon>
        <taxon>Orbiliomycetes</taxon>
        <taxon>Orbiliales</taxon>
        <taxon>Orbiliaceae</taxon>
        <taxon>Arthrobotrys</taxon>
    </lineage>
</organism>
<protein>
    <submittedName>
        <fullName evidence="1">Uncharacterized protein</fullName>
    </submittedName>
</protein>
<dbReference type="Proteomes" id="UP000283090">
    <property type="component" value="Unassembled WGS sequence"/>
</dbReference>
<gene>
    <name evidence="1" type="ORF">DFL_008333</name>
</gene>